<evidence type="ECO:0000256" key="15">
    <source>
        <dbReference type="SAM" id="MobiDB-lite"/>
    </source>
</evidence>
<feature type="compositionally biased region" description="Low complexity" evidence="15">
    <location>
        <begin position="263"/>
        <end position="291"/>
    </location>
</feature>
<evidence type="ECO:0000256" key="4">
    <source>
        <dbReference type="ARBA" id="ARBA00012483"/>
    </source>
</evidence>
<sequence length="691" mass="74705">MSVLDDFAEEEVVENPTLRAAYNAEPLHQNEPLHWDYKVLLVGEKMFDKTIHLCEICELPILVYGRMLPCKHIFCFDCARKCDKTCRRCNGKVQKVEKSPLGSVYVCTHGALKHSTKGCRRTYLSQRDLQSHHTHRHTKPSSSKQQTVQGTSGTALATAQPIPNQLPMTQQQAQAQQQAAQQKPQVPLGQAHSPAIQTGTPTSMASRGLLSPPQAQPMSMPGGIPSQIGGMMISSNNAQSSPLIPNLGGLSAGIGNQASPHMQPSVSPKSSLQQSQQHQSMGMSYSGQSVQPNPTDMYRPVDLANIASNPMSQQQMHLQQQDMHLTSGPHMQQGMQGSQPSFGQAAHFQTSTSQMQQQQQIGMNTLQPNQMPPSLHMSHHQQQHQQRQGSSVSQNRDSFSPQNHQQNVASSPGMSVTMSVVNTSQPRTNVNLITVPIQDESQYRPLPYDNTSMMNQPNVSLPAFNSQARSNLGTHVQSFPPPGMSPSFPSKFSGAVGGVQTQNLLGGGNDQNQSRSFNPGQSNPPNLGFNQGELNRQALGVNFNHPGGQSISPRLSFPKPPNQNNPTNIGFNQSGMQQKNAQRIGSFTQGLRMNQLPGMPGVGGGGNMPRGFANVVQAMSMVAAARSQGVSVGAGMMPTSVGLNTQSGGGNNRFPGPQGRWPSHGMQPRMGGNQAQPRPHDGSFKQGPYYK</sequence>
<dbReference type="GO" id="GO:0016567">
    <property type="term" value="P:protein ubiquitination"/>
    <property type="evidence" value="ECO:0007669"/>
    <property type="project" value="InterPro"/>
</dbReference>
<evidence type="ECO:0000256" key="6">
    <source>
        <dbReference type="ARBA" id="ARBA00022679"/>
    </source>
</evidence>
<evidence type="ECO:0000256" key="10">
    <source>
        <dbReference type="ARBA" id="ARBA00022833"/>
    </source>
</evidence>
<accession>A0AAV3Y1T1</accession>
<feature type="region of interest" description="Disordered" evidence="15">
    <location>
        <begin position="327"/>
        <end position="414"/>
    </location>
</feature>
<dbReference type="InterPro" id="IPR040380">
    <property type="entry name" value="HAKAI-like_RING-HC"/>
</dbReference>
<gene>
    <name evidence="17" type="ORF">PoB_000269800</name>
</gene>
<feature type="compositionally biased region" description="Polar residues" evidence="15">
    <location>
        <begin position="564"/>
        <end position="577"/>
    </location>
</feature>
<feature type="region of interest" description="Disordered" evidence="15">
    <location>
        <begin position="641"/>
        <end position="691"/>
    </location>
</feature>
<feature type="region of interest" description="Disordered" evidence="15">
    <location>
        <begin position="167"/>
        <end position="220"/>
    </location>
</feature>
<evidence type="ECO:0000256" key="13">
    <source>
        <dbReference type="ARBA" id="ARBA00041081"/>
    </source>
</evidence>
<feature type="compositionally biased region" description="Polar residues" evidence="15">
    <location>
        <begin position="395"/>
        <end position="414"/>
    </location>
</feature>
<dbReference type="InterPro" id="IPR013083">
    <property type="entry name" value="Znf_RING/FYVE/PHD"/>
</dbReference>
<feature type="compositionally biased region" description="Low complexity" evidence="15">
    <location>
        <begin position="383"/>
        <end position="394"/>
    </location>
</feature>
<evidence type="ECO:0000313" key="18">
    <source>
        <dbReference type="Proteomes" id="UP000735302"/>
    </source>
</evidence>
<protein>
    <recommendedName>
        <fullName evidence="13">E3 ubiquitin-protein ligase Hakai</fullName>
        <ecNumber evidence="4">2.3.2.27</ecNumber>
    </recommendedName>
</protein>
<organism evidence="17 18">
    <name type="scientific">Plakobranchus ocellatus</name>
    <dbReference type="NCBI Taxonomy" id="259542"/>
    <lineage>
        <taxon>Eukaryota</taxon>
        <taxon>Metazoa</taxon>
        <taxon>Spiralia</taxon>
        <taxon>Lophotrochozoa</taxon>
        <taxon>Mollusca</taxon>
        <taxon>Gastropoda</taxon>
        <taxon>Heterobranchia</taxon>
        <taxon>Euthyneura</taxon>
        <taxon>Panpulmonata</taxon>
        <taxon>Sacoglossa</taxon>
        <taxon>Placobranchoidea</taxon>
        <taxon>Plakobranchidae</taxon>
        <taxon>Plakobranchus</taxon>
    </lineage>
</organism>
<feature type="compositionally biased region" description="Low complexity" evidence="15">
    <location>
        <begin position="349"/>
        <end position="360"/>
    </location>
</feature>
<dbReference type="PROSITE" id="PS00518">
    <property type="entry name" value="ZF_RING_1"/>
    <property type="match status" value="1"/>
</dbReference>
<dbReference type="GO" id="GO:0030155">
    <property type="term" value="P:regulation of cell adhesion"/>
    <property type="evidence" value="ECO:0007669"/>
    <property type="project" value="TreeGrafter"/>
</dbReference>
<dbReference type="SUPFAM" id="SSF57850">
    <property type="entry name" value="RING/U-box"/>
    <property type="match status" value="1"/>
</dbReference>
<evidence type="ECO:0000256" key="3">
    <source>
        <dbReference type="ARBA" id="ARBA00004906"/>
    </source>
</evidence>
<evidence type="ECO:0000256" key="11">
    <source>
        <dbReference type="ARBA" id="ARBA00023242"/>
    </source>
</evidence>
<comment type="pathway">
    <text evidence="3">Protein modification; protein ubiquitination.</text>
</comment>
<comment type="caution">
    <text evidence="17">The sequence shown here is derived from an EMBL/GenBank/DDBJ whole genome shotgun (WGS) entry which is preliminary data.</text>
</comment>
<dbReference type="Gene3D" id="3.30.40.10">
    <property type="entry name" value="Zinc/RING finger domain, C3HC4 (zinc finger)"/>
    <property type="match status" value="1"/>
</dbReference>
<dbReference type="GO" id="GO:0008270">
    <property type="term" value="F:zinc ion binding"/>
    <property type="evidence" value="ECO:0007669"/>
    <property type="project" value="UniProtKB-KW"/>
</dbReference>
<dbReference type="EC" id="2.3.2.27" evidence="4"/>
<keyword evidence="18" id="KW-1185">Reference proteome</keyword>
<dbReference type="InterPro" id="IPR041042">
    <property type="entry name" value="Znf_Hakai"/>
</dbReference>
<feature type="compositionally biased region" description="Polar residues" evidence="15">
    <location>
        <begin position="329"/>
        <end position="342"/>
    </location>
</feature>
<dbReference type="Proteomes" id="UP000735302">
    <property type="component" value="Unassembled WGS sequence"/>
</dbReference>
<keyword evidence="7" id="KW-0479">Metal-binding</keyword>
<proteinExistence type="inferred from homology"/>
<comment type="similarity">
    <text evidence="12">Belongs to the Hakai family.</text>
</comment>
<keyword evidence="8 14" id="KW-0863">Zinc-finger</keyword>
<feature type="region of interest" description="Disordered" evidence="15">
    <location>
        <begin position="127"/>
        <end position="154"/>
    </location>
</feature>
<feature type="compositionally biased region" description="Polar residues" evidence="15">
    <location>
        <begin position="140"/>
        <end position="154"/>
    </location>
</feature>
<feature type="compositionally biased region" description="Low complexity" evidence="15">
    <location>
        <begin position="170"/>
        <end position="182"/>
    </location>
</feature>
<evidence type="ECO:0000256" key="14">
    <source>
        <dbReference type="PROSITE-ProRule" id="PRU00175"/>
    </source>
</evidence>
<dbReference type="CDD" id="cd16508">
    <property type="entry name" value="RING-HC_HAKAI-like"/>
    <property type="match status" value="1"/>
</dbReference>
<dbReference type="PANTHER" id="PTHR13480:SF0">
    <property type="entry name" value="E3 UBIQUITIN-PROTEIN LIGASE HAKAI"/>
    <property type="match status" value="1"/>
</dbReference>
<keyword evidence="5" id="KW-0217">Developmental protein</keyword>
<evidence type="ECO:0000259" key="16">
    <source>
        <dbReference type="PROSITE" id="PS50089"/>
    </source>
</evidence>
<feature type="region of interest" description="Disordered" evidence="15">
    <location>
        <begin position="253"/>
        <end position="295"/>
    </location>
</feature>
<comment type="subcellular location">
    <subcellularLocation>
        <location evidence="2">Nucleus</location>
    </subcellularLocation>
</comment>
<dbReference type="AlphaFoldDB" id="A0AAV3Y1T1"/>
<dbReference type="GO" id="GO:0061630">
    <property type="term" value="F:ubiquitin protein ligase activity"/>
    <property type="evidence" value="ECO:0007669"/>
    <property type="project" value="UniProtKB-EC"/>
</dbReference>
<dbReference type="InterPro" id="IPR017907">
    <property type="entry name" value="Znf_RING_CS"/>
</dbReference>
<dbReference type="InterPro" id="IPR001841">
    <property type="entry name" value="Znf_RING"/>
</dbReference>
<name>A0AAV3Y1T1_9GAST</name>
<dbReference type="Pfam" id="PF18408">
    <property type="entry name" value="zf_Hakai"/>
    <property type="match status" value="1"/>
</dbReference>
<dbReference type="InterPro" id="IPR040383">
    <property type="entry name" value="HAKAI/CBLL2"/>
</dbReference>
<keyword evidence="11" id="KW-0539">Nucleus</keyword>
<feature type="region of interest" description="Disordered" evidence="15">
    <location>
        <begin position="493"/>
        <end position="577"/>
    </location>
</feature>
<evidence type="ECO:0000256" key="12">
    <source>
        <dbReference type="ARBA" id="ARBA00038499"/>
    </source>
</evidence>
<dbReference type="PANTHER" id="PTHR13480">
    <property type="entry name" value="E3 UBIQUITIN-PROTEIN LIGASE HAKAI-RELATED"/>
    <property type="match status" value="1"/>
</dbReference>
<evidence type="ECO:0000313" key="17">
    <source>
        <dbReference type="EMBL" id="GFN76192.1"/>
    </source>
</evidence>
<feature type="compositionally biased region" description="Polar residues" evidence="15">
    <location>
        <begin position="195"/>
        <end position="205"/>
    </location>
</feature>
<evidence type="ECO:0000256" key="5">
    <source>
        <dbReference type="ARBA" id="ARBA00022473"/>
    </source>
</evidence>
<evidence type="ECO:0000256" key="9">
    <source>
        <dbReference type="ARBA" id="ARBA00022786"/>
    </source>
</evidence>
<reference evidence="17 18" key="1">
    <citation type="journal article" date="2021" name="Elife">
        <title>Chloroplast acquisition without the gene transfer in kleptoplastic sea slugs, Plakobranchus ocellatus.</title>
        <authorList>
            <person name="Maeda T."/>
            <person name="Takahashi S."/>
            <person name="Yoshida T."/>
            <person name="Shimamura S."/>
            <person name="Takaki Y."/>
            <person name="Nagai Y."/>
            <person name="Toyoda A."/>
            <person name="Suzuki Y."/>
            <person name="Arimoto A."/>
            <person name="Ishii H."/>
            <person name="Satoh N."/>
            <person name="Nishiyama T."/>
            <person name="Hasebe M."/>
            <person name="Maruyama T."/>
            <person name="Minagawa J."/>
            <person name="Obokata J."/>
            <person name="Shigenobu S."/>
        </authorList>
    </citation>
    <scope>NUCLEOTIDE SEQUENCE [LARGE SCALE GENOMIC DNA]</scope>
</reference>
<dbReference type="PROSITE" id="PS50089">
    <property type="entry name" value="ZF_RING_2"/>
    <property type="match status" value="1"/>
</dbReference>
<feature type="domain" description="RING-type" evidence="16">
    <location>
        <begin position="54"/>
        <end position="90"/>
    </location>
</feature>
<dbReference type="Gene3D" id="6.10.140.2210">
    <property type="match status" value="1"/>
</dbReference>
<keyword evidence="10" id="KW-0862">Zinc</keyword>
<comment type="catalytic activity">
    <reaction evidence="1">
        <text>S-ubiquitinyl-[E2 ubiquitin-conjugating enzyme]-L-cysteine + [acceptor protein]-L-lysine = [E2 ubiquitin-conjugating enzyme]-L-cysteine + N(6)-ubiquitinyl-[acceptor protein]-L-lysine.</text>
        <dbReference type="EC" id="2.3.2.27"/>
    </reaction>
</comment>
<keyword evidence="6" id="KW-0808">Transferase</keyword>
<evidence type="ECO:0000256" key="7">
    <source>
        <dbReference type="ARBA" id="ARBA00022723"/>
    </source>
</evidence>
<dbReference type="EMBL" id="BLXT01000368">
    <property type="protein sequence ID" value="GFN76192.1"/>
    <property type="molecule type" value="Genomic_DNA"/>
</dbReference>
<keyword evidence="9" id="KW-0833">Ubl conjugation pathway</keyword>
<evidence type="ECO:0000256" key="1">
    <source>
        <dbReference type="ARBA" id="ARBA00000900"/>
    </source>
</evidence>
<evidence type="ECO:0000256" key="2">
    <source>
        <dbReference type="ARBA" id="ARBA00004123"/>
    </source>
</evidence>
<dbReference type="GO" id="GO:0005634">
    <property type="term" value="C:nucleus"/>
    <property type="evidence" value="ECO:0007669"/>
    <property type="project" value="UniProtKB-SubCell"/>
</dbReference>
<feature type="compositionally biased region" description="Polar residues" evidence="15">
    <location>
        <begin position="499"/>
        <end position="534"/>
    </location>
</feature>
<evidence type="ECO:0000256" key="8">
    <source>
        <dbReference type="ARBA" id="ARBA00022771"/>
    </source>
</evidence>